<evidence type="ECO:0000313" key="1">
    <source>
        <dbReference type="EMBL" id="WCV10758.1"/>
    </source>
</evidence>
<protein>
    <submittedName>
        <fullName evidence="1">Uncharacterized protein</fullName>
    </submittedName>
</protein>
<reference evidence="1 2" key="3">
    <citation type="journal article" date="2020" name="Int. J. Syst. Evol. Microbiol.">
        <title>Corynebacterium silvaticum sp. nov., a unique group of NTTB corynebacteria in wild boar and roe deer.</title>
        <authorList>
            <person name="Dangel A."/>
            <person name="Berger A."/>
            <person name="Rau J."/>
            <person name="Eisenberg T."/>
            <person name="Kampfer P."/>
            <person name="Margos G."/>
            <person name="Contzen M."/>
            <person name="Busse H.J."/>
            <person name="Konrad R."/>
            <person name="Peters M."/>
            <person name="Sting R."/>
            <person name="Sing A."/>
        </authorList>
    </citation>
    <scope>NUCLEOTIDE SEQUENCE [LARGE SCALE GENOMIC DNA]</scope>
    <source>
        <strain evidence="1 2">PO100/5</strain>
    </source>
</reference>
<name>A0ACD4PYS1_9CORY</name>
<proteinExistence type="predicted"/>
<dbReference type="Proteomes" id="UP000195652">
    <property type="component" value="Chromosome"/>
</dbReference>
<reference evidence="1 2" key="2">
    <citation type="journal article" date="2020" name="Antonie Van Leeuwenhoek">
        <title>Phylogenomic characterisation of a novel corynebacterial species pathogenic to animals.</title>
        <authorList>
            <person name="Moller J."/>
            <person name="Musella L."/>
            <person name="Melnikov V."/>
            <person name="Geissdorfer W."/>
            <person name="Burkovski A."/>
            <person name="Sangal V."/>
        </authorList>
    </citation>
    <scope>NUCLEOTIDE SEQUENCE [LARGE SCALE GENOMIC DNA]</scope>
    <source>
        <strain evidence="1 2">PO100/5</strain>
    </source>
</reference>
<gene>
    <name evidence="1" type="ORF">CBE74_12380</name>
</gene>
<keyword evidence="2" id="KW-1185">Reference proteome</keyword>
<reference evidence="1 2" key="4">
    <citation type="journal article" date="2020" name="PLoS ONE">
        <title>Taxonomic classification of strain PO100/5 shows a broader geographic distribution and genetic markers of the recently described Corynebacterium silvaticum.</title>
        <authorList>
            <person name="Viana M.V.C."/>
            <person name="Profeta R."/>
            <person name="da Silva A.L."/>
            <person name="Hurtado R."/>
            <person name="Cerqueira J.C."/>
            <person name="Ribeiro B.F.S."/>
            <person name="Almeida M.O."/>
            <person name="Morais-Rodrigues F."/>
            <person name="Soares S.C."/>
            <person name="Oliveira M."/>
            <person name="Tavares L."/>
            <person name="Figueiredo H."/>
            <person name="Wattam A.R."/>
            <person name="Barh D."/>
            <person name="Ghosh P."/>
            <person name="Silva A."/>
            <person name="Azevedo V."/>
        </authorList>
    </citation>
    <scope>NUCLEOTIDE SEQUENCE [LARGE SCALE GENOMIC DNA]</scope>
    <source>
        <strain evidence="1 2">PO100/5</strain>
    </source>
</reference>
<accession>A0ACD4PYS1</accession>
<reference evidence="1 2" key="1">
    <citation type="journal article" date="2014" name="BMC Vet. Res.">
        <title>First report of Corynebacterium pseudotuberculosis from caseous lymphadenitis lesions in Black Alentejano pig (Sus scrofa domesticus).</title>
        <authorList>
            <person name="Oliveira M."/>
            <person name="Barroco C."/>
            <person name="Mottola C."/>
            <person name="Santos R."/>
            <person name="Lemsaddek A."/>
            <person name="Tavares L."/>
            <person name="Semedo-Lemsaddek T."/>
        </authorList>
    </citation>
    <scope>NUCLEOTIDE SEQUENCE [LARGE SCALE GENOMIC DNA]</scope>
    <source>
        <strain evidence="1 2">PO100/5</strain>
    </source>
</reference>
<sequence>MADAGIDAITHHHDGGMFLEVLGGNHRGSIGPGCPDNKITFAC</sequence>
<dbReference type="EMBL" id="CP021417">
    <property type="protein sequence ID" value="WCV10758.1"/>
    <property type="molecule type" value="Genomic_DNA"/>
</dbReference>
<evidence type="ECO:0000313" key="2">
    <source>
        <dbReference type="Proteomes" id="UP000195652"/>
    </source>
</evidence>
<organism evidence="1 2">
    <name type="scientific">Corynebacterium silvaticum</name>
    <dbReference type="NCBI Taxonomy" id="2320431"/>
    <lineage>
        <taxon>Bacteria</taxon>
        <taxon>Bacillati</taxon>
        <taxon>Actinomycetota</taxon>
        <taxon>Actinomycetes</taxon>
        <taxon>Mycobacteriales</taxon>
        <taxon>Corynebacteriaceae</taxon>
        <taxon>Corynebacterium</taxon>
    </lineage>
</organism>